<protein>
    <recommendedName>
        <fullName evidence="1">Sacsin/Nov domain-containing protein</fullName>
    </recommendedName>
</protein>
<gene>
    <name evidence="2" type="ORF">Q9L58_004780</name>
</gene>
<name>A0ABR3GJV5_9PEZI</name>
<feature type="domain" description="Sacsin/Nov" evidence="1">
    <location>
        <begin position="17"/>
        <end position="238"/>
    </location>
</feature>
<evidence type="ECO:0000313" key="2">
    <source>
        <dbReference type="EMBL" id="KAL0636219.1"/>
    </source>
</evidence>
<comment type="caution">
    <text evidence="2">The sequence shown here is derived from an EMBL/GenBank/DDBJ whole genome shotgun (WGS) entry which is preliminary data.</text>
</comment>
<accession>A0ABR3GJV5</accession>
<dbReference type="PANTHER" id="PTHR15600">
    <property type="entry name" value="SACSIN"/>
    <property type="match status" value="1"/>
</dbReference>
<dbReference type="Pfam" id="PF25794">
    <property type="entry name" value="SACS"/>
    <property type="match status" value="2"/>
</dbReference>
<proteinExistence type="predicted"/>
<organism evidence="2 3">
    <name type="scientific">Discina gigas</name>
    <dbReference type="NCBI Taxonomy" id="1032678"/>
    <lineage>
        <taxon>Eukaryota</taxon>
        <taxon>Fungi</taxon>
        <taxon>Dikarya</taxon>
        <taxon>Ascomycota</taxon>
        <taxon>Pezizomycotina</taxon>
        <taxon>Pezizomycetes</taxon>
        <taxon>Pezizales</taxon>
        <taxon>Discinaceae</taxon>
        <taxon>Discina</taxon>
    </lineage>
</organism>
<dbReference type="InterPro" id="IPR058210">
    <property type="entry name" value="SACS/Nov_dom"/>
</dbReference>
<evidence type="ECO:0000313" key="3">
    <source>
        <dbReference type="Proteomes" id="UP001447188"/>
    </source>
</evidence>
<keyword evidence="3" id="KW-1185">Reference proteome</keyword>
<feature type="domain" description="Sacsin/Nov" evidence="1">
    <location>
        <begin position="1342"/>
        <end position="1577"/>
    </location>
</feature>
<dbReference type="InterPro" id="IPR052972">
    <property type="entry name" value="Sacsin_chaperone_reg"/>
</dbReference>
<evidence type="ECO:0000259" key="1">
    <source>
        <dbReference type="Pfam" id="PF25794"/>
    </source>
</evidence>
<dbReference type="PANTHER" id="PTHR15600:SF42">
    <property type="entry name" value="SACSIN"/>
    <property type="match status" value="1"/>
</dbReference>
<reference evidence="2 3" key="1">
    <citation type="submission" date="2024-02" db="EMBL/GenBank/DDBJ databases">
        <title>Discinaceae phylogenomics.</title>
        <authorList>
            <person name="Dirks A.C."/>
            <person name="James T.Y."/>
        </authorList>
    </citation>
    <scope>NUCLEOTIDE SEQUENCE [LARGE SCALE GENOMIC DNA]</scope>
    <source>
        <strain evidence="2 3">ACD0624</strain>
    </source>
</reference>
<dbReference type="Proteomes" id="UP001447188">
    <property type="component" value="Unassembled WGS sequence"/>
</dbReference>
<sequence length="2112" mass="237473">MSYPTDTLKCDSDHHTIKAALRAITHKRPAGSIFRDLLLRADDEGATSFELILDPRNHPTDQLVHPALAEFQGPSLLACDNSVLIPSSFESLSRVGGVLELPGRNLAGRELELVDNLIDSPSVLSRSKLFVLDPELGWSTDRVGRPTYDFIEKSDRRETRSQEAAVGAVQYSYNTGLEGKIIRIPLRTDEQTVGAVDKFMTEVDVRSAFLKFRGEMVESLLFLKNIVSITLRIITEEGVYAKAEVVGTEDGIGGRSSVATTLHQIFVDRSRLDFDTSFLVTIHYCGRDQEDNTSEWEIFHHARSQLGADEELTKWGETRGLVPWVGLAALVRVEGFEREETEFCGRLFTRLPLPIHTRQSVHIHGMFSPTPDRASIYHVQDRVVPEDSDVDQCSRWNETLSEECLAFAWSRFLLSLTSTGVTEDGFRYWPRNMDRNPRSGDWTPFMEIFLEMVVRTELPVWPTCQGWLSANKVFLAPERDRGINDDVKSSHLDEQGTMHALGQVGMPVTRPPSEIYGDTRKCFERAGERLLTPITAARFLRIASEKLTRASQDIRQRLLEYLLSESPQTGYAHLDGIALFPMCDGSFAASGTLSPPILMLPMDEDERKLFSLRPHITIDVRRIGVNTLRRLRQDIEKVETETSLKQWGLEDVYEYCMATYFSEINPYVTSDIVDARDICGLGREFAKNLASLWDWIISRVQEDASIIPLLSQLGGVWLIPIVGRSYRRVSPTSKQLLLDPSSREELGNFLKSMCKTKVDAYWTNQLYHSDLMSASTTEFFRERGIVQPCDNLENLMDWLDNRPQFVSLFCSRERNELVRFLQMLSADFLKSGNSSGKNPQLLRQLRRLPVFEEIRNNSKDTSLNWTTLERAGVTKYVAVTMENVVPELDGIVFLNARNPSTLWLLGQFALAEVPDIRQLLDEYVFPGILAQTVNGILERLATFALGNFDLFPAGGVAKMADMQFVPVQSWTDCGVVTRCLKTPRQCVDPGSGLGDLFFAYESVWIDDEFWKAYSGKLAGMKLIDKITVELVLDRVRAYNNVPSGADTDELARKVEMLIIASTELDIPSLRSSEGRPWLPARKYPSEVIVMASPEDCRDESFTGLVGYGMPIVPFTVGKTWSKALGWGGLIPPVTIQKHLQILVDRREFSGLRIVLDYLDQNSQSNGYLDDIREMKWIMGVSGGIFKCEDIFFNHAARLSPSCDCIDNGLGESYKSFFTLLGVQENPSLPRLKRLIDDLDRGDALDQSDLDLVIDAILLATELYPQEDFTKFKAPDCTNTLRDLSTLISGKPEYCEAELFFLHPGISQQSISVLGIPTLGQRQLDGAETHSDQGLEPAETRMAVIRNTMKRFPVECTFNTYLRNAENSGTATKVGWVLDSNGGWEKASVLTEELGDTMGPALLCWSDGVLEEKDLSQLLSFVGRTKSSETEGAGSFNLGTLAMYHWSSVPQIISRDYLVILDPEEKYLPLNRHTKRRHIGMKISLQKMRKQYTDHLKPFYGVLGFGPESEFLEGTIFRLPFRKPGSGSGLVPDNLIIDTDSALVLMVNYFTEAKRSLLFLARITTVEFRIKDTNSPEWKVSITRGPAEGIILGGTVEQIFIESRQRSSTPSMANDEWRLARCEVSDALVPKNLRATQKEHGLNTRCGIAALVSHRYTGSRFDGQLFSSLPFTWSSMLPVHIQASFVFTDGEGSSRPEEGVEDEWNPWILEHGVVDLYLNFLEYLSNAFGELSFEFWPPHEGAPGSLSDKLRKAFWRKLSGCDLKLFPVEENKPKTSILDLSPVGVNHKLTRETLSLAEVIFDFLGPEYSNILRALLDRLGVKNIVTPTEVISKALQDLEGITKIDPPYISSLLRSNPKTDVLHEIWAADDYSFDRLGPFLEFMMKGPNHSSDILTECRILPLANLKLGILGNPCIHGVSSYYIVQRGTLDLFDYAPGLVVHPDVSQATTNIILKLDLNVSILPPSDFPRLFANVSESDKISLRLHCFLLKFWVAIRYEYEGRPTVILSNLPVHSATVNGQLQAISPDEFESLPAIVSPDDEGESSICSKLPALYLVDRRTVSTVMQKTEQLSASVGLMRFITSLGKLAKLKHKNTEAFFLLFLEQEHIMVIDF</sequence>
<dbReference type="EMBL" id="JBBBZM010000054">
    <property type="protein sequence ID" value="KAL0636219.1"/>
    <property type="molecule type" value="Genomic_DNA"/>
</dbReference>